<proteinExistence type="predicted"/>
<name>A0A0K1RZT8_9CHRO</name>
<dbReference type="AlphaFoldDB" id="A0A0K1RZT8"/>
<sequence>MGLFDPIVPTFMKFLPIALGTFSLLSLSVNIPATVATQQLFCQGRMNNGWSYSAEFLNGRFERIRWTRSGQPPQVSSLSFKNTNNKGQPIYRGSLFAAVSVTLIDLSKGDVRPGSQISVGVEEWGWSRGNCALSNR</sequence>
<dbReference type="PATRIC" id="fig|1638788.3.peg.2179"/>
<dbReference type="Proteomes" id="UP000068167">
    <property type="component" value="Chromosome"/>
</dbReference>
<gene>
    <name evidence="1" type="ORF">VL20_2164</name>
</gene>
<evidence type="ECO:0000313" key="2">
    <source>
        <dbReference type="Proteomes" id="UP000068167"/>
    </source>
</evidence>
<organism evidence="1 2">
    <name type="scientific">Microcystis panniformis FACHB-1757</name>
    <dbReference type="NCBI Taxonomy" id="1638788"/>
    <lineage>
        <taxon>Bacteria</taxon>
        <taxon>Bacillati</taxon>
        <taxon>Cyanobacteriota</taxon>
        <taxon>Cyanophyceae</taxon>
        <taxon>Oscillatoriophycideae</taxon>
        <taxon>Chroococcales</taxon>
        <taxon>Microcystaceae</taxon>
        <taxon>Microcystis</taxon>
    </lineage>
</organism>
<protein>
    <submittedName>
        <fullName evidence="1">Uncharacterized protein</fullName>
    </submittedName>
</protein>
<dbReference type="KEGG" id="mpk:VL20_2164"/>
<evidence type="ECO:0000313" key="1">
    <source>
        <dbReference type="EMBL" id="AKV67278.1"/>
    </source>
</evidence>
<reference evidence="1 2" key="1">
    <citation type="journal article" date="2016" name="Stand. Genomic Sci.">
        <title>Complete genome sequence and genomic characterization of Microcystis panniformis FACHB 1757 by third-generation sequencing.</title>
        <authorList>
            <person name="Zhang J.Y."/>
            <person name="Guan R."/>
            <person name="Zhang H.J."/>
            <person name="Li H."/>
            <person name="Xiao P."/>
            <person name="Yu G.L."/>
            <person name="Du L."/>
            <person name="Cao D.M."/>
            <person name="Zhu B.C."/>
            <person name="Li R.H."/>
            <person name="Lu Z.H."/>
        </authorList>
    </citation>
    <scope>NUCLEOTIDE SEQUENCE [LARGE SCALE GENOMIC DNA]</scope>
    <source>
        <strain evidence="1 2">FACHB-1757</strain>
    </source>
</reference>
<dbReference type="EMBL" id="CP011339">
    <property type="protein sequence ID" value="AKV67278.1"/>
    <property type="molecule type" value="Genomic_DNA"/>
</dbReference>
<keyword evidence="2" id="KW-1185">Reference proteome</keyword>
<accession>A0A0K1RZT8</accession>